<organism evidence="3 4">
    <name type="scientific">Globisporangium ultimum (strain ATCC 200006 / CBS 805.95 / DAOM BR144)</name>
    <name type="common">Pythium ultimum</name>
    <dbReference type="NCBI Taxonomy" id="431595"/>
    <lineage>
        <taxon>Eukaryota</taxon>
        <taxon>Sar</taxon>
        <taxon>Stramenopiles</taxon>
        <taxon>Oomycota</taxon>
        <taxon>Peronosporomycetes</taxon>
        <taxon>Pythiales</taxon>
        <taxon>Pythiaceae</taxon>
        <taxon>Globisporangium</taxon>
    </lineage>
</organism>
<dbReference type="AlphaFoldDB" id="K3WZY7"/>
<feature type="transmembrane region" description="Helical" evidence="2">
    <location>
        <begin position="459"/>
        <end position="484"/>
    </location>
</feature>
<dbReference type="STRING" id="431595.K3WZY7"/>
<evidence type="ECO:0000256" key="2">
    <source>
        <dbReference type="SAM" id="Phobius"/>
    </source>
</evidence>
<evidence type="ECO:0000256" key="1">
    <source>
        <dbReference type="SAM" id="MobiDB-lite"/>
    </source>
</evidence>
<keyword evidence="2" id="KW-0812">Transmembrane</keyword>
<feature type="compositionally biased region" description="Polar residues" evidence="1">
    <location>
        <begin position="50"/>
        <end position="59"/>
    </location>
</feature>
<protein>
    <recommendedName>
        <fullName evidence="5">Transmembrane protein</fullName>
    </recommendedName>
</protein>
<dbReference type="HOGENOM" id="CLU_014069_0_0_1"/>
<reference evidence="4" key="2">
    <citation type="submission" date="2010-04" db="EMBL/GenBank/DDBJ databases">
        <authorList>
            <person name="Buell R."/>
            <person name="Hamilton J."/>
            <person name="Hostetler J."/>
        </authorList>
    </citation>
    <scope>NUCLEOTIDE SEQUENCE [LARGE SCALE GENOMIC DNA]</scope>
    <source>
        <strain evidence="4">DAOM:BR144</strain>
    </source>
</reference>
<keyword evidence="2" id="KW-1133">Transmembrane helix</keyword>
<feature type="region of interest" description="Disordered" evidence="1">
    <location>
        <begin position="27"/>
        <end position="59"/>
    </location>
</feature>
<proteinExistence type="predicted"/>
<dbReference type="OMA" id="IYAPRYL"/>
<accession>K3WZY7</accession>
<dbReference type="Proteomes" id="UP000019132">
    <property type="component" value="Unassembled WGS sequence"/>
</dbReference>
<feature type="transmembrane region" description="Helical" evidence="2">
    <location>
        <begin position="558"/>
        <end position="579"/>
    </location>
</feature>
<dbReference type="VEuPathDB" id="FungiDB:PYU1_G010514"/>
<keyword evidence="2" id="KW-0472">Membrane</keyword>
<evidence type="ECO:0008006" key="5">
    <source>
        <dbReference type="Google" id="ProtNLM"/>
    </source>
</evidence>
<reference evidence="4" key="1">
    <citation type="journal article" date="2010" name="Genome Biol.">
        <title>Genome sequence of the necrotrophic plant pathogen Pythium ultimum reveals original pathogenicity mechanisms and effector repertoire.</title>
        <authorList>
            <person name="Levesque C.A."/>
            <person name="Brouwer H."/>
            <person name="Cano L."/>
            <person name="Hamilton J.P."/>
            <person name="Holt C."/>
            <person name="Huitema E."/>
            <person name="Raffaele S."/>
            <person name="Robideau G.P."/>
            <person name="Thines M."/>
            <person name="Win J."/>
            <person name="Zerillo M.M."/>
            <person name="Beakes G.W."/>
            <person name="Boore J.L."/>
            <person name="Busam D."/>
            <person name="Dumas B."/>
            <person name="Ferriera S."/>
            <person name="Fuerstenberg S.I."/>
            <person name="Gachon C.M."/>
            <person name="Gaulin E."/>
            <person name="Govers F."/>
            <person name="Grenville-Briggs L."/>
            <person name="Horner N."/>
            <person name="Hostetler J."/>
            <person name="Jiang R.H."/>
            <person name="Johnson J."/>
            <person name="Krajaejun T."/>
            <person name="Lin H."/>
            <person name="Meijer H.J."/>
            <person name="Moore B."/>
            <person name="Morris P."/>
            <person name="Phuntmart V."/>
            <person name="Puiu D."/>
            <person name="Shetty J."/>
            <person name="Stajich J.E."/>
            <person name="Tripathy S."/>
            <person name="Wawra S."/>
            <person name="van West P."/>
            <person name="Whitty B.R."/>
            <person name="Coutinho P.M."/>
            <person name="Henrissat B."/>
            <person name="Martin F."/>
            <person name="Thomas P.D."/>
            <person name="Tyler B.M."/>
            <person name="De Vries R.P."/>
            <person name="Kamoun S."/>
            <person name="Yandell M."/>
            <person name="Tisserat N."/>
            <person name="Buell C.R."/>
        </authorList>
    </citation>
    <scope>NUCLEOTIDE SEQUENCE</scope>
    <source>
        <strain evidence="4">DAOM:BR144</strain>
    </source>
</reference>
<dbReference type="EMBL" id="GL376596">
    <property type="status" value="NOT_ANNOTATED_CDS"/>
    <property type="molecule type" value="Genomic_DNA"/>
</dbReference>
<dbReference type="eggNOG" id="ENOG502SIAN">
    <property type="taxonomic scope" value="Eukaryota"/>
</dbReference>
<sequence length="722" mass="81948">MTSHYRVDATDKESVTENDVVDFTKSIPAFQSNKSPPPAKPDANSHGHNRFSNRQPNADSVTYVNKNRLPLSEGFTLLRRLCIFAAAILYLHTCLSACFDAIHVLQGAQNPVMDFKPYESRLIGGYAGTTTIRKSALIAALGNGTSPCNGTMYLEKDEIMFTPCKSVMLPYRIYDDSFQRAVYSANVRDVAYNITYLNPNVSELVMPVVDCSSSAVVFDDLTSVRFFFLTRKVDDPDDVYLVTITLSTQEYRIPAMNEKGSAGVSTIAIINDMRATSVDHYFTVAPGYPFLQPTLEVYTLEGVTSDSYWLLRSIPRDPLTDYPKQVVTACRTGFYVSSENEQANFRNVIWELSQDPLTVLTMWQWYGRPVLHDSWAWVHFLHFLLAFDVIVNLIVLLMVIYRNFRAKKLWIGDAFVAVSTTLWMRSSLVVLSWWISGFWSLLEFCLYTGNELANTPGYFLYPAIMRADLLALYFCFIGFIGNVLHERIDPVFTIALFFISFEERMGIAKLFPGLLKTIVTYSTNDYSLAMSDVDEETLSISPMRFWSIHHLPRRDSSFVMALLFPVFSTFVFVIVYVALRKTYRHFFPDKLLVQKVTGFSENEERLIELKRNLTLFEIATGAALQNRYGVVADYDNCVYIKGVKFASADGIYSSGYVIANGKFLVQTDDLVSILLMKLSTTRFRNVFVYDVEGSAVKQTARLVYPHTISYTDLLNLNVNILA</sequence>
<feature type="transmembrane region" description="Helical" evidence="2">
    <location>
        <begin position="422"/>
        <end position="439"/>
    </location>
</feature>
<evidence type="ECO:0000313" key="3">
    <source>
        <dbReference type="EnsemblProtists" id="PYU1_T010536"/>
    </source>
</evidence>
<evidence type="ECO:0000313" key="4">
    <source>
        <dbReference type="Proteomes" id="UP000019132"/>
    </source>
</evidence>
<dbReference type="EnsemblProtists" id="PYU1_T010536">
    <property type="protein sequence ID" value="PYU1_T010536"/>
    <property type="gene ID" value="PYU1_G010514"/>
</dbReference>
<keyword evidence="4" id="KW-1185">Reference proteome</keyword>
<name>K3WZY7_GLOUD</name>
<reference evidence="3" key="3">
    <citation type="submission" date="2015-02" db="UniProtKB">
        <authorList>
            <consortium name="EnsemblProtists"/>
        </authorList>
    </citation>
    <scope>IDENTIFICATION</scope>
    <source>
        <strain evidence="3">DAOM BR144</strain>
    </source>
</reference>
<feature type="transmembrane region" description="Helical" evidence="2">
    <location>
        <begin position="377"/>
        <end position="401"/>
    </location>
</feature>
<dbReference type="InParanoid" id="K3WZY7"/>